<dbReference type="SUPFAM" id="SSF53474">
    <property type="entry name" value="alpha/beta-Hydrolases"/>
    <property type="match status" value="1"/>
</dbReference>
<comment type="caution">
    <text evidence="1">The sequence shown here is derived from an EMBL/GenBank/DDBJ whole genome shotgun (WGS) entry which is preliminary data.</text>
</comment>
<keyword evidence="1" id="KW-0378">Hydrolase</keyword>
<reference evidence="1 2" key="1">
    <citation type="submission" date="2018-01" db="EMBL/GenBank/DDBJ databases">
        <title>Metagenomic assembled genomes from two thermal pools in the Uzon Caldera, Kamchatka, Russia.</title>
        <authorList>
            <person name="Wilkins L."/>
            <person name="Ettinger C."/>
        </authorList>
    </citation>
    <scope>NUCLEOTIDE SEQUENCE [LARGE SCALE GENOMIC DNA]</scope>
    <source>
        <strain evidence="1">ZAV-02</strain>
    </source>
</reference>
<organism evidence="1 2">
    <name type="scientific">Chloroflexus aggregans</name>
    <dbReference type="NCBI Taxonomy" id="152260"/>
    <lineage>
        <taxon>Bacteria</taxon>
        <taxon>Bacillati</taxon>
        <taxon>Chloroflexota</taxon>
        <taxon>Chloroflexia</taxon>
        <taxon>Chloroflexales</taxon>
        <taxon>Chloroflexineae</taxon>
        <taxon>Chloroflexaceae</taxon>
        <taxon>Chloroflexus</taxon>
    </lineage>
</organism>
<accession>A0A2J6X3F1</accession>
<protein>
    <submittedName>
        <fullName evidence="1">Alpha/beta hydrolase</fullName>
    </submittedName>
</protein>
<sequence length="28" mass="3076">AEVEAGHMLPMERPGDVAAIIADWVQRL</sequence>
<dbReference type="GO" id="GO:0016787">
    <property type="term" value="F:hydrolase activity"/>
    <property type="evidence" value="ECO:0007669"/>
    <property type="project" value="UniProtKB-KW"/>
</dbReference>
<feature type="non-terminal residue" evidence="1">
    <location>
        <position position="1"/>
    </location>
</feature>
<dbReference type="AlphaFoldDB" id="A0A2J6X3F1"/>
<evidence type="ECO:0000313" key="2">
    <source>
        <dbReference type="Proteomes" id="UP000243376"/>
    </source>
</evidence>
<proteinExistence type="predicted"/>
<name>A0A2J6X3F1_9CHLR</name>
<dbReference type="EMBL" id="PNIQ01000653">
    <property type="protein sequence ID" value="PMP79672.1"/>
    <property type="molecule type" value="Genomic_DNA"/>
</dbReference>
<evidence type="ECO:0000313" key="1">
    <source>
        <dbReference type="EMBL" id="PMP79672.1"/>
    </source>
</evidence>
<dbReference type="Proteomes" id="UP000243376">
    <property type="component" value="Unassembled WGS sequence"/>
</dbReference>
<dbReference type="InterPro" id="IPR029058">
    <property type="entry name" value="AB_hydrolase_fold"/>
</dbReference>
<dbReference type="Gene3D" id="3.40.50.1820">
    <property type="entry name" value="alpha/beta hydrolase"/>
    <property type="match status" value="1"/>
</dbReference>
<gene>
    <name evidence="1" type="ORF">C0184_09820</name>
</gene>